<dbReference type="HOGENOM" id="CLU_2151392_0_0_1"/>
<keyword evidence="1" id="KW-0812">Transmembrane</keyword>
<accession>H2ZGT3</accession>
<organism evidence="2 3">
    <name type="scientific">Ciona savignyi</name>
    <name type="common">Pacific transparent sea squirt</name>
    <dbReference type="NCBI Taxonomy" id="51511"/>
    <lineage>
        <taxon>Eukaryota</taxon>
        <taxon>Metazoa</taxon>
        <taxon>Chordata</taxon>
        <taxon>Tunicata</taxon>
        <taxon>Ascidiacea</taxon>
        <taxon>Phlebobranchia</taxon>
        <taxon>Cionidae</taxon>
        <taxon>Ciona</taxon>
    </lineage>
</organism>
<sequence>MGDVKIKKYIPLTVATSLLTIVPALFFAFPGRRMVQEVSYLLIVYVAVVYVYVLINFIMAGIKDPGIYAKRSEPEDDEDDFRAPVHITALIHNVSVRMKWCSTCKFYRPPRV</sequence>
<feature type="transmembrane region" description="Helical" evidence="1">
    <location>
        <begin position="9"/>
        <end position="29"/>
    </location>
</feature>
<protein>
    <submittedName>
        <fullName evidence="2">Uncharacterized protein</fullName>
    </submittedName>
</protein>
<dbReference type="PANTHER" id="PTHR12349">
    <property type="entry name" value="ANKYRIN REPEAT AND LEM DOMAIN-CONTAINING PROTEIN 2"/>
    <property type="match status" value="1"/>
</dbReference>
<dbReference type="GO" id="GO:0016409">
    <property type="term" value="F:palmitoyltransferase activity"/>
    <property type="evidence" value="ECO:0007669"/>
    <property type="project" value="TreeGrafter"/>
</dbReference>
<name>H2ZGT3_CIOSA</name>
<feature type="transmembrane region" description="Helical" evidence="1">
    <location>
        <begin position="41"/>
        <end position="62"/>
    </location>
</feature>
<keyword evidence="3" id="KW-1185">Reference proteome</keyword>
<evidence type="ECO:0000313" key="2">
    <source>
        <dbReference type="Ensembl" id="ENSCSAVP00000016799.1"/>
    </source>
</evidence>
<dbReference type="Ensembl" id="ENSCSAVT00000016981.1">
    <property type="protein sequence ID" value="ENSCSAVP00000016799.1"/>
    <property type="gene ID" value="ENSCSAVG00000009883.1"/>
</dbReference>
<dbReference type="AlphaFoldDB" id="H2ZGT3"/>
<dbReference type="GeneTree" id="ENSGT00940000171710"/>
<dbReference type="PANTHER" id="PTHR12349:SF2">
    <property type="entry name" value="PALMITOYLTRANSFERASE ZDHHC8"/>
    <property type="match status" value="1"/>
</dbReference>
<reference evidence="2" key="2">
    <citation type="submission" date="2025-08" db="UniProtKB">
        <authorList>
            <consortium name="Ensembl"/>
        </authorList>
    </citation>
    <scope>IDENTIFICATION</scope>
</reference>
<dbReference type="Proteomes" id="UP000007875">
    <property type="component" value="Unassembled WGS sequence"/>
</dbReference>
<evidence type="ECO:0000313" key="3">
    <source>
        <dbReference type="Proteomes" id="UP000007875"/>
    </source>
</evidence>
<evidence type="ECO:0000256" key="1">
    <source>
        <dbReference type="SAM" id="Phobius"/>
    </source>
</evidence>
<keyword evidence="1" id="KW-0472">Membrane</keyword>
<proteinExistence type="predicted"/>
<reference evidence="3" key="1">
    <citation type="submission" date="2003-08" db="EMBL/GenBank/DDBJ databases">
        <authorList>
            <person name="Birren B."/>
            <person name="Nusbaum C."/>
            <person name="Abebe A."/>
            <person name="Abouelleil A."/>
            <person name="Adekoya E."/>
            <person name="Ait-zahra M."/>
            <person name="Allen N."/>
            <person name="Allen T."/>
            <person name="An P."/>
            <person name="Anderson M."/>
            <person name="Anderson S."/>
            <person name="Arachchi H."/>
            <person name="Armbruster J."/>
            <person name="Bachantsang P."/>
            <person name="Baldwin J."/>
            <person name="Barry A."/>
            <person name="Bayul T."/>
            <person name="Blitshsteyn B."/>
            <person name="Bloom T."/>
            <person name="Blye J."/>
            <person name="Boguslavskiy L."/>
            <person name="Borowsky M."/>
            <person name="Boukhgalter B."/>
            <person name="Brunache A."/>
            <person name="Butler J."/>
            <person name="Calixte N."/>
            <person name="Calvo S."/>
            <person name="Camarata J."/>
            <person name="Campo K."/>
            <person name="Chang J."/>
            <person name="Cheshatsang Y."/>
            <person name="Citroen M."/>
            <person name="Collymore A."/>
            <person name="Considine T."/>
            <person name="Cook A."/>
            <person name="Cooke P."/>
            <person name="Corum B."/>
            <person name="Cuomo C."/>
            <person name="David R."/>
            <person name="Dawoe T."/>
            <person name="Degray S."/>
            <person name="Dodge S."/>
            <person name="Dooley K."/>
            <person name="Dorje P."/>
            <person name="Dorjee K."/>
            <person name="Dorris L."/>
            <person name="Duffey N."/>
            <person name="Dupes A."/>
            <person name="Elkins T."/>
            <person name="Engels R."/>
            <person name="Erickson J."/>
            <person name="Farina A."/>
            <person name="Faro S."/>
            <person name="Ferreira P."/>
            <person name="Fischer H."/>
            <person name="Fitzgerald M."/>
            <person name="Foley K."/>
            <person name="Gage D."/>
            <person name="Galagan J."/>
            <person name="Gearin G."/>
            <person name="Gnerre S."/>
            <person name="Gnirke A."/>
            <person name="Goyette A."/>
            <person name="Graham J."/>
            <person name="Grandbois E."/>
            <person name="Gyaltsen K."/>
            <person name="Hafez N."/>
            <person name="Hagopian D."/>
            <person name="Hagos B."/>
            <person name="Hall J."/>
            <person name="Hatcher B."/>
            <person name="Heller A."/>
            <person name="Higgins H."/>
            <person name="Honan T."/>
            <person name="Horn A."/>
            <person name="Houde N."/>
            <person name="Hughes L."/>
            <person name="Hulme W."/>
            <person name="Husby E."/>
            <person name="Iliev I."/>
            <person name="Jaffe D."/>
            <person name="Jones C."/>
            <person name="Kamal M."/>
            <person name="Kamat A."/>
            <person name="Kamvysselis M."/>
            <person name="Karlsson E."/>
            <person name="Kells C."/>
            <person name="Kieu A."/>
            <person name="Kisner P."/>
            <person name="Kodira C."/>
            <person name="Kulbokas E."/>
            <person name="Labutti K."/>
            <person name="Lama D."/>
            <person name="Landers T."/>
            <person name="Leger J."/>
            <person name="Levine S."/>
            <person name="Lewis D."/>
            <person name="Lewis T."/>
            <person name="Lindblad-toh K."/>
            <person name="Liu X."/>
            <person name="Lokyitsang T."/>
            <person name="Lokyitsang Y."/>
            <person name="Lucien O."/>
            <person name="Lui A."/>
            <person name="Ma L.J."/>
            <person name="Mabbitt R."/>
            <person name="Macdonald J."/>
            <person name="Maclean C."/>
            <person name="Major J."/>
            <person name="Manning J."/>
            <person name="Marabella R."/>
            <person name="Maru K."/>
            <person name="Matthews C."/>
            <person name="Mauceli E."/>
            <person name="Mccarthy M."/>
            <person name="Mcdonough S."/>
            <person name="Mcghee T."/>
            <person name="Meldrim J."/>
            <person name="Meneus L."/>
            <person name="Mesirov J."/>
            <person name="Mihalev A."/>
            <person name="Mihova T."/>
            <person name="Mikkelsen T."/>
            <person name="Mlenga V."/>
            <person name="Moru K."/>
            <person name="Mozes J."/>
            <person name="Mulrain L."/>
            <person name="Munson G."/>
            <person name="Naylor J."/>
            <person name="Newes C."/>
            <person name="Nguyen C."/>
            <person name="Nguyen N."/>
            <person name="Nguyen T."/>
            <person name="Nicol R."/>
            <person name="Nielsen C."/>
            <person name="Nizzari M."/>
            <person name="Norbu C."/>
            <person name="Norbu N."/>
            <person name="O'donnell P."/>
            <person name="Okoawo O."/>
            <person name="O'leary S."/>
            <person name="Omotosho B."/>
            <person name="O'neill K."/>
            <person name="Osman S."/>
            <person name="Parker S."/>
            <person name="Perrin D."/>
            <person name="Phunkhang P."/>
            <person name="Piqani B."/>
            <person name="Purcell S."/>
            <person name="Rachupka T."/>
            <person name="Ramasamy U."/>
            <person name="Rameau R."/>
            <person name="Ray V."/>
            <person name="Raymond C."/>
            <person name="Retta R."/>
            <person name="Richardson S."/>
            <person name="Rise C."/>
            <person name="Rodriguez J."/>
            <person name="Rogers J."/>
            <person name="Rogov P."/>
            <person name="Rutman M."/>
            <person name="Schupbach R."/>
            <person name="Seaman C."/>
            <person name="Settipalli S."/>
            <person name="Sharpe T."/>
            <person name="Sheridan J."/>
            <person name="Sherpa N."/>
            <person name="Shi J."/>
            <person name="Smirnov S."/>
            <person name="Smith C."/>
            <person name="Sougnez C."/>
            <person name="Spencer B."/>
            <person name="Stalker J."/>
            <person name="Stange-thomann N."/>
            <person name="Stavropoulos S."/>
            <person name="Stetson K."/>
            <person name="Stone C."/>
            <person name="Stone S."/>
            <person name="Stubbs M."/>
            <person name="Talamas J."/>
            <person name="Tchuinga P."/>
            <person name="Tenzing P."/>
            <person name="Tesfaye S."/>
            <person name="Theodore J."/>
            <person name="Thoulutsang Y."/>
            <person name="Topham K."/>
            <person name="Towey S."/>
            <person name="Tsamla T."/>
            <person name="Tsomo N."/>
            <person name="Vallee D."/>
            <person name="Vassiliev H."/>
            <person name="Venkataraman V."/>
            <person name="Vinson J."/>
            <person name="Vo A."/>
            <person name="Wade C."/>
            <person name="Wang S."/>
            <person name="Wangchuk T."/>
            <person name="Wangdi T."/>
            <person name="Whittaker C."/>
            <person name="Wilkinson J."/>
            <person name="Wu Y."/>
            <person name="Wyman D."/>
            <person name="Yadav S."/>
            <person name="Yang S."/>
            <person name="Yang X."/>
            <person name="Yeager S."/>
            <person name="Yee E."/>
            <person name="Young G."/>
            <person name="Zainoun J."/>
            <person name="Zembeck L."/>
            <person name="Zimmer A."/>
            <person name="Zody M."/>
            <person name="Lander E."/>
        </authorList>
    </citation>
    <scope>NUCLEOTIDE SEQUENCE [LARGE SCALE GENOMIC DNA]</scope>
</reference>
<keyword evidence="1" id="KW-1133">Transmembrane helix</keyword>
<reference evidence="2" key="3">
    <citation type="submission" date="2025-09" db="UniProtKB">
        <authorList>
            <consortium name="Ensembl"/>
        </authorList>
    </citation>
    <scope>IDENTIFICATION</scope>
</reference>